<keyword evidence="1" id="KW-0472">Membrane</keyword>
<dbReference type="EMBL" id="FOCW01000008">
    <property type="protein sequence ID" value="SEN86475.1"/>
    <property type="molecule type" value="Genomic_DNA"/>
</dbReference>
<evidence type="ECO:0000256" key="1">
    <source>
        <dbReference type="SAM" id="Phobius"/>
    </source>
</evidence>
<dbReference type="Proteomes" id="UP000199531">
    <property type="component" value="Unassembled WGS sequence"/>
</dbReference>
<proteinExistence type="predicted"/>
<evidence type="ECO:0000313" key="3">
    <source>
        <dbReference type="Proteomes" id="UP000199531"/>
    </source>
</evidence>
<gene>
    <name evidence="2" type="ORF">SAMN02745977_02219</name>
</gene>
<feature type="transmembrane region" description="Helical" evidence="1">
    <location>
        <begin position="30"/>
        <end position="51"/>
    </location>
</feature>
<dbReference type="AlphaFoldDB" id="A0A1H8K111"/>
<accession>A0A1H8K111</accession>
<feature type="transmembrane region" description="Helical" evidence="1">
    <location>
        <begin position="63"/>
        <end position="82"/>
    </location>
</feature>
<sequence>MDIFIAYPVLAAVVALVLGLLAGRRSSKPLALAAALWLLYAGYETLMHFRVLCPEGCNIRVDLLLITPLLLVVTLYGLYRAVRGPKKS</sequence>
<dbReference type="STRING" id="1121117.SAMN02745977_02219"/>
<protein>
    <submittedName>
        <fullName evidence="2">Uncharacterized protein</fullName>
    </submittedName>
</protein>
<dbReference type="RefSeq" id="WP_091817910.1">
    <property type="nucleotide sequence ID" value="NZ_FOCW01000008.1"/>
</dbReference>
<feature type="transmembrane region" description="Helical" evidence="1">
    <location>
        <begin position="6"/>
        <end position="23"/>
    </location>
</feature>
<reference evidence="2 3" key="1">
    <citation type="submission" date="2016-10" db="EMBL/GenBank/DDBJ databases">
        <authorList>
            <person name="de Groot N.N."/>
        </authorList>
    </citation>
    <scope>NUCLEOTIDE SEQUENCE [LARGE SCALE GENOMIC DNA]</scope>
    <source>
        <strain evidence="2 3">DSM 15123</strain>
    </source>
</reference>
<name>A0A1H8K111_9BURK</name>
<keyword evidence="1" id="KW-0812">Transmembrane</keyword>
<evidence type="ECO:0000313" key="2">
    <source>
        <dbReference type="EMBL" id="SEN86475.1"/>
    </source>
</evidence>
<keyword evidence="3" id="KW-1185">Reference proteome</keyword>
<organism evidence="2 3">
    <name type="scientific">Brachymonas denitrificans DSM 15123</name>
    <dbReference type="NCBI Taxonomy" id="1121117"/>
    <lineage>
        <taxon>Bacteria</taxon>
        <taxon>Pseudomonadati</taxon>
        <taxon>Pseudomonadota</taxon>
        <taxon>Betaproteobacteria</taxon>
        <taxon>Burkholderiales</taxon>
        <taxon>Comamonadaceae</taxon>
        <taxon>Brachymonas</taxon>
    </lineage>
</organism>
<keyword evidence="1" id="KW-1133">Transmembrane helix</keyword>